<feature type="compositionally biased region" description="Polar residues" evidence="9">
    <location>
        <begin position="494"/>
        <end position="515"/>
    </location>
</feature>
<keyword evidence="2 8" id="KW-0158">Chromosome</keyword>
<dbReference type="STRING" id="78410.A0A0P7B7K0"/>
<organism evidence="11 12">
    <name type="scientific">Neonectria ditissima</name>
    <dbReference type="NCBI Taxonomy" id="78410"/>
    <lineage>
        <taxon>Eukaryota</taxon>
        <taxon>Fungi</taxon>
        <taxon>Dikarya</taxon>
        <taxon>Ascomycota</taxon>
        <taxon>Pezizomycotina</taxon>
        <taxon>Sordariomycetes</taxon>
        <taxon>Hypocreomycetidae</taxon>
        <taxon>Hypocreales</taxon>
        <taxon>Nectriaceae</taxon>
        <taxon>Neonectria</taxon>
    </lineage>
</organism>
<dbReference type="OrthoDB" id="435460at2759"/>
<dbReference type="InterPro" id="IPR001606">
    <property type="entry name" value="ARID_dom"/>
</dbReference>
<dbReference type="Pfam" id="PF16589">
    <property type="entry name" value="BRCT_2"/>
    <property type="match status" value="1"/>
</dbReference>
<feature type="region of interest" description="Disordered" evidence="9">
    <location>
        <begin position="350"/>
        <end position="636"/>
    </location>
</feature>
<dbReference type="Gene3D" id="1.10.10.60">
    <property type="entry name" value="Homeodomain-like"/>
    <property type="match status" value="1"/>
</dbReference>
<feature type="compositionally biased region" description="Basic and acidic residues" evidence="9">
    <location>
        <begin position="235"/>
        <end position="248"/>
    </location>
</feature>
<dbReference type="InterPro" id="IPR021661">
    <property type="entry name" value="Rap1_C"/>
</dbReference>
<dbReference type="GO" id="GO:0010833">
    <property type="term" value="P:telomere maintenance via telomere lengthening"/>
    <property type="evidence" value="ECO:0007669"/>
    <property type="project" value="UniProtKB-UniRule"/>
</dbReference>
<evidence type="ECO:0000256" key="4">
    <source>
        <dbReference type="ARBA" id="ARBA00023015"/>
    </source>
</evidence>
<dbReference type="AlphaFoldDB" id="A0A0P7B7K0"/>
<feature type="domain" description="ARID" evidence="10">
    <location>
        <begin position="254"/>
        <end position="347"/>
    </location>
</feature>
<dbReference type="SMART" id="SM00501">
    <property type="entry name" value="BRIGHT"/>
    <property type="match status" value="1"/>
</dbReference>
<dbReference type="GO" id="GO:0042162">
    <property type="term" value="F:telomeric DNA binding"/>
    <property type="evidence" value="ECO:0007669"/>
    <property type="project" value="TreeGrafter"/>
</dbReference>
<dbReference type="PROSITE" id="PS51011">
    <property type="entry name" value="ARID"/>
    <property type="match status" value="1"/>
</dbReference>
<dbReference type="Pfam" id="PF11626">
    <property type="entry name" value="Rap1_C"/>
    <property type="match status" value="1"/>
</dbReference>
<evidence type="ECO:0000256" key="3">
    <source>
        <dbReference type="ARBA" id="ARBA00022895"/>
    </source>
</evidence>
<dbReference type="Gene3D" id="1.10.10.2170">
    <property type="match status" value="1"/>
</dbReference>
<dbReference type="InterPro" id="IPR015010">
    <property type="entry name" value="TERF2IP_Myb"/>
</dbReference>
<feature type="compositionally biased region" description="Polar residues" evidence="9">
    <location>
        <begin position="389"/>
        <end position="402"/>
    </location>
</feature>
<feature type="compositionally biased region" description="Basic and acidic residues" evidence="9">
    <location>
        <begin position="544"/>
        <end position="553"/>
    </location>
</feature>
<evidence type="ECO:0000313" key="11">
    <source>
        <dbReference type="EMBL" id="KPM42537.1"/>
    </source>
</evidence>
<comment type="subcellular location">
    <subcellularLocation>
        <location evidence="8">Nucleus</location>
    </subcellularLocation>
    <subcellularLocation>
        <location evidence="8">Chromosome</location>
        <location evidence="8">Telomere</location>
    </subcellularLocation>
</comment>
<evidence type="ECO:0000256" key="5">
    <source>
        <dbReference type="ARBA" id="ARBA00023159"/>
    </source>
</evidence>
<dbReference type="PANTHER" id="PTHR16466:SF6">
    <property type="entry name" value="TELOMERIC REPEAT-BINDING FACTOR 2-INTERACTING PROTEIN 1"/>
    <property type="match status" value="1"/>
</dbReference>
<proteinExistence type="inferred from homology"/>
<dbReference type="PANTHER" id="PTHR16466">
    <property type="entry name" value="TELOMERE REPEAT-BINDING FACTOR 2-INTERACTING PROTEIN 1"/>
    <property type="match status" value="1"/>
</dbReference>
<dbReference type="InterPro" id="IPR001357">
    <property type="entry name" value="BRCT_dom"/>
</dbReference>
<feature type="compositionally biased region" description="Basic and acidic residues" evidence="9">
    <location>
        <begin position="481"/>
        <end position="492"/>
    </location>
</feature>
<sequence>MAAVTYNGVEGAEGGSIFRDLKIWVALRVPMRALILDKITRNGGTVVPLEKQADILIADHIRKDAPAGSYSWKFIDDSVNNGIIQLKDRYRIGPDPELPRPTGVGRGAKATRTPFTTAEDALVAKWALDHPVDRTGNKIWQEFETMYPRHTWQSWRNRFVKTLQSLPMDKLLQMAASASEEPVQVQQRVEATVPPPPKKVIKEVAHRPAKKTKPSPVKPAEQPRTVSELDEPIQDDPRQDDGPDHDQPSDTETSTGRKVFYEDLNDYMITSGLDINTQLKIDGKTIDLYDLAQVVQPKQGDPPEELDEEDWAEVAEDLGFSGHDEDIVTQLRQCYNECLAEFLKEMESFESEEVEIKVEEESHGPSPGPEDVPYVGELAEEPWTEDTPSRQTTAGALQSYERSSPPIAAKRALDQRPLSSSGPLIKRRRYNKRTEIPSTPEMDRMGVSEASQQLPPLRRPQEDEDDDDDDDELQDEDQTDLADRIRRLEARESTLPQQESPLLGTVNTRTSSQNVRVEPLNTDPIPFNIGESHQNQTAGALTRPDPKSKRRSEPGPSTQGRVNGSGKKVAAAKTPPSTVEEPKPRSRRSLPSSFNTDSRPKPSAPPPTLARTDAPTHSRSPVSHTTPKPEPAPPNHREIDRWIRHYESLGFPRPIVVEGLKRTTLTPGSPASLVMQSLKDGADVPSHHEGIWTDRDDDELALIASVDLRIPPIGIAEERRYRKVHKATDRLMDKHGPAKMTLRKEFIEALSSDRQGEPGS</sequence>
<dbReference type="SUPFAM" id="SSF46774">
    <property type="entry name" value="ARID-like"/>
    <property type="match status" value="1"/>
</dbReference>
<keyword evidence="3 8" id="KW-0779">Telomere</keyword>
<dbReference type="GO" id="GO:0070187">
    <property type="term" value="C:shelterin complex"/>
    <property type="evidence" value="ECO:0007669"/>
    <property type="project" value="TreeGrafter"/>
</dbReference>
<evidence type="ECO:0000259" key="10">
    <source>
        <dbReference type="PROSITE" id="PS51011"/>
    </source>
</evidence>
<dbReference type="Proteomes" id="UP000050424">
    <property type="component" value="Unassembled WGS sequence"/>
</dbReference>
<reference evidence="11 12" key="1">
    <citation type="submission" date="2015-09" db="EMBL/GenBank/DDBJ databases">
        <title>Draft genome of a European isolate of the apple canker pathogen Neonectria ditissima.</title>
        <authorList>
            <person name="Gomez-Cortecero A."/>
            <person name="Harrison R.J."/>
            <person name="Armitage A.D."/>
        </authorList>
    </citation>
    <scope>NUCLEOTIDE SEQUENCE [LARGE SCALE GENOMIC DNA]</scope>
    <source>
        <strain evidence="11 12">R09/05</strain>
    </source>
</reference>
<keyword evidence="7 8" id="KW-0539">Nucleus</keyword>
<feature type="compositionally biased region" description="Polar residues" evidence="9">
    <location>
        <begin position="615"/>
        <end position="626"/>
    </location>
</feature>
<dbReference type="CDD" id="cd16100">
    <property type="entry name" value="ARID"/>
    <property type="match status" value="1"/>
</dbReference>
<comment type="function">
    <text evidence="8">Involved in the regulation of telomere length, clustering and has a specific role in telomere position effect (TPE).</text>
</comment>
<comment type="subunit">
    <text evidence="8">Homodimer.</text>
</comment>
<dbReference type="Pfam" id="PF08914">
    <property type="entry name" value="Myb_Rap1"/>
    <property type="match status" value="1"/>
</dbReference>
<dbReference type="InterPro" id="IPR039595">
    <property type="entry name" value="TE2IP/Rap1"/>
</dbReference>
<evidence type="ECO:0000256" key="2">
    <source>
        <dbReference type="ARBA" id="ARBA00022454"/>
    </source>
</evidence>
<evidence type="ECO:0000256" key="8">
    <source>
        <dbReference type="RuleBase" id="RU367107"/>
    </source>
</evidence>
<name>A0A0P7B7K0_9HYPO</name>
<dbReference type="CDD" id="cd11655">
    <property type="entry name" value="rap1_myb-like"/>
    <property type="match status" value="1"/>
</dbReference>
<feature type="compositionally biased region" description="Acidic residues" evidence="9">
    <location>
        <begin position="462"/>
        <end position="480"/>
    </location>
</feature>
<dbReference type="InterPro" id="IPR036431">
    <property type="entry name" value="ARID_dom_sf"/>
</dbReference>
<evidence type="ECO:0000256" key="6">
    <source>
        <dbReference type="ARBA" id="ARBA00023163"/>
    </source>
</evidence>
<gene>
    <name evidence="11" type="ORF">AK830_g3972</name>
</gene>
<keyword evidence="4" id="KW-0805">Transcription regulation</keyword>
<evidence type="ECO:0000256" key="1">
    <source>
        <dbReference type="ARBA" id="ARBA00010467"/>
    </source>
</evidence>
<dbReference type="Gene3D" id="1.10.150.60">
    <property type="entry name" value="ARID DNA-binding domain"/>
    <property type="match status" value="1"/>
</dbReference>
<dbReference type="InterPro" id="IPR038104">
    <property type="entry name" value="Rap1_C_sf"/>
</dbReference>
<dbReference type="SMART" id="SM01014">
    <property type="entry name" value="ARID"/>
    <property type="match status" value="1"/>
</dbReference>
<dbReference type="SUPFAM" id="SSF46689">
    <property type="entry name" value="Homeodomain-like"/>
    <property type="match status" value="1"/>
</dbReference>
<keyword evidence="6" id="KW-0804">Transcription</keyword>
<keyword evidence="5" id="KW-0010">Activator</keyword>
<dbReference type="InterPro" id="IPR009057">
    <property type="entry name" value="Homeodomain-like_sf"/>
</dbReference>
<feature type="compositionally biased region" description="Basic and acidic residues" evidence="9">
    <location>
        <begin position="354"/>
        <end position="363"/>
    </location>
</feature>
<feature type="region of interest" description="Disordered" evidence="9">
    <location>
        <begin position="183"/>
        <end position="258"/>
    </location>
</feature>
<dbReference type="Pfam" id="PF01388">
    <property type="entry name" value="ARID"/>
    <property type="match status" value="1"/>
</dbReference>
<dbReference type="GO" id="GO:0031848">
    <property type="term" value="P:protection from non-homologous end joining at telomere"/>
    <property type="evidence" value="ECO:0007669"/>
    <property type="project" value="TreeGrafter"/>
</dbReference>
<comment type="caution">
    <text evidence="11">The sequence shown here is derived from an EMBL/GenBank/DDBJ whole genome shotgun (WGS) entry which is preliminary data.</text>
</comment>
<comment type="similarity">
    <text evidence="1 8">Belongs to the RAP1 family.</text>
</comment>
<evidence type="ECO:0000256" key="9">
    <source>
        <dbReference type="SAM" id="MobiDB-lite"/>
    </source>
</evidence>
<accession>A0A0P7B7K0</accession>
<keyword evidence="12" id="KW-1185">Reference proteome</keyword>
<evidence type="ECO:0000313" key="12">
    <source>
        <dbReference type="Proteomes" id="UP000050424"/>
    </source>
</evidence>
<protein>
    <recommendedName>
        <fullName evidence="8">DNA-binding protein RAP1</fullName>
    </recommendedName>
</protein>
<evidence type="ECO:0000256" key="7">
    <source>
        <dbReference type="ARBA" id="ARBA00023242"/>
    </source>
</evidence>
<dbReference type="EMBL" id="LKCW01000046">
    <property type="protein sequence ID" value="KPM42537.1"/>
    <property type="molecule type" value="Genomic_DNA"/>
</dbReference>